<accession>A0A6G9Z286</accession>
<sequence>MCFRERYENRAGTAFELLPNYGRDIDIERTIFGEDLISHAPTVMPSRPSGQWYPRAGFMNLRQKRNGMHERVRPILTPCVNQADTAPMTTSDRRADARAADLPTGSLRYGGPVLVMEPHGNVAAAACAAARRQCQARGVDVVVKLIDELPHRRRLFIYPGLIAVLPSHLPLPPAAVGTLERIGEIVTQYRTFRPDGITALATGQAQWFETGIVQIAGLATVLNHPKMKPIIPLACAAHTLSEQSTSPEVDFFSIYGLSDAGAALLPRSISDQSLDSAWLYLHGWGITTPEQALAVRQVIESCQEDFRTGDQYRQPMKRPIEGSDLTRLDYILGDPNHRGPRNHRKTWMENGARAARITVGKIQQAVPGVARPDERNGTKGAQSDLHQLYANLLVLTNSPEFGASIDSVTVAPAEIHERSR</sequence>
<dbReference type="AlphaFoldDB" id="A0A6G9Z286"/>
<name>A0A6G9Z286_9NOCA</name>
<gene>
    <name evidence="1" type="ORF">F6W96_15585</name>
</gene>
<evidence type="ECO:0000313" key="2">
    <source>
        <dbReference type="Proteomes" id="UP000500953"/>
    </source>
</evidence>
<proteinExistence type="predicted"/>
<evidence type="ECO:0000313" key="1">
    <source>
        <dbReference type="EMBL" id="QIS19491.1"/>
    </source>
</evidence>
<organism evidence="1 2">
    <name type="scientific">Nocardia terpenica</name>
    <dbReference type="NCBI Taxonomy" id="455432"/>
    <lineage>
        <taxon>Bacteria</taxon>
        <taxon>Bacillati</taxon>
        <taxon>Actinomycetota</taxon>
        <taxon>Actinomycetes</taxon>
        <taxon>Mycobacteriales</taxon>
        <taxon>Nocardiaceae</taxon>
        <taxon>Nocardia</taxon>
    </lineage>
</organism>
<dbReference type="Proteomes" id="UP000500953">
    <property type="component" value="Chromosome"/>
</dbReference>
<reference evidence="1 2" key="1">
    <citation type="journal article" date="2019" name="ACS Chem. Biol.">
        <title>Identification and Mobilization of a Cryptic Antibiotic Biosynthesis Gene Locus from a Human-Pathogenic Nocardia Isolate.</title>
        <authorList>
            <person name="Herisse M."/>
            <person name="Ishida K."/>
            <person name="Porter J.L."/>
            <person name="Howden B."/>
            <person name="Hertweck C."/>
            <person name="Stinear T.P."/>
            <person name="Pidot S.J."/>
        </authorList>
    </citation>
    <scope>NUCLEOTIDE SEQUENCE [LARGE SCALE GENOMIC DNA]</scope>
    <source>
        <strain evidence="1 2">AUSMDU00012715</strain>
    </source>
</reference>
<dbReference type="EMBL" id="CP046173">
    <property type="protein sequence ID" value="QIS19491.1"/>
    <property type="molecule type" value="Genomic_DNA"/>
</dbReference>
<dbReference type="RefSeq" id="WP_167486777.1">
    <property type="nucleotide sequence ID" value="NZ_CP046173.1"/>
</dbReference>
<protein>
    <submittedName>
        <fullName evidence="1">Uncharacterized protein</fullName>
    </submittedName>
</protein>